<name>A0A2U0I7C4_9FLAO</name>
<dbReference type="Proteomes" id="UP000245962">
    <property type="component" value="Unassembled WGS sequence"/>
</dbReference>
<evidence type="ECO:0000256" key="4">
    <source>
        <dbReference type="ARBA" id="ARBA00022723"/>
    </source>
</evidence>
<proteinExistence type="inferred from homology"/>
<dbReference type="PIRSF" id="PIRSF037489">
    <property type="entry name" value="UCP037489_NIF3_YqfO"/>
    <property type="match status" value="1"/>
</dbReference>
<dbReference type="RefSeq" id="WP_116692742.1">
    <property type="nucleotide sequence ID" value="NZ_QEHR01000001.1"/>
</dbReference>
<feature type="binding site" evidence="6">
    <location>
        <position position="327"/>
    </location>
    <ligand>
        <name>a divalent metal cation</name>
        <dbReference type="ChEBI" id="CHEBI:60240"/>
        <label>1</label>
    </ligand>
</feature>
<comment type="similarity">
    <text evidence="1 5">Belongs to the GTP cyclohydrolase I type 2/NIF3 family.</text>
</comment>
<dbReference type="InterPro" id="IPR015867">
    <property type="entry name" value="N-reg_PII/ATP_PRibTrfase_C"/>
</dbReference>
<organism evidence="7 8">
    <name type="scientific">Marixanthomonas spongiae</name>
    <dbReference type="NCBI Taxonomy" id="2174845"/>
    <lineage>
        <taxon>Bacteria</taxon>
        <taxon>Pseudomonadati</taxon>
        <taxon>Bacteroidota</taxon>
        <taxon>Flavobacteriia</taxon>
        <taxon>Flavobacteriales</taxon>
        <taxon>Flavobacteriaceae</taxon>
        <taxon>Marixanthomonas</taxon>
    </lineage>
</organism>
<dbReference type="GO" id="GO:0046872">
    <property type="term" value="F:metal ion binding"/>
    <property type="evidence" value="ECO:0007669"/>
    <property type="project" value="UniProtKB-UniRule"/>
</dbReference>
<evidence type="ECO:0000313" key="8">
    <source>
        <dbReference type="Proteomes" id="UP000245962"/>
    </source>
</evidence>
<evidence type="ECO:0000313" key="7">
    <source>
        <dbReference type="EMBL" id="PVW16998.1"/>
    </source>
</evidence>
<comment type="caution">
    <text evidence="7">The sequence shown here is derived from an EMBL/GenBank/DDBJ whole genome shotgun (WGS) entry which is preliminary data.</text>
</comment>
<dbReference type="InterPro" id="IPR017221">
    <property type="entry name" value="DUF34/NIF3_bac"/>
</dbReference>
<dbReference type="InterPro" id="IPR036069">
    <property type="entry name" value="DUF34/NIF3_sf"/>
</dbReference>
<accession>A0A2U0I7C4</accession>
<evidence type="ECO:0000256" key="1">
    <source>
        <dbReference type="ARBA" id="ARBA00006964"/>
    </source>
</evidence>
<keyword evidence="4 5" id="KW-0479">Metal-binding</keyword>
<protein>
    <recommendedName>
        <fullName evidence="3 5">GTP cyclohydrolase 1 type 2 homolog</fullName>
    </recommendedName>
</protein>
<dbReference type="NCBIfam" id="TIGR00486">
    <property type="entry name" value="YbgI_SA1388"/>
    <property type="match status" value="1"/>
</dbReference>
<keyword evidence="8" id="KW-1185">Reference proteome</keyword>
<dbReference type="SUPFAM" id="SSF102705">
    <property type="entry name" value="NIF3 (NGG1p interacting factor 3)-like"/>
    <property type="match status" value="1"/>
</dbReference>
<evidence type="ECO:0000256" key="2">
    <source>
        <dbReference type="ARBA" id="ARBA00011643"/>
    </source>
</evidence>
<evidence type="ECO:0000256" key="5">
    <source>
        <dbReference type="PIRNR" id="PIRNR037489"/>
    </source>
</evidence>
<dbReference type="InterPro" id="IPR002678">
    <property type="entry name" value="DUF34/NIF3"/>
</dbReference>
<reference evidence="7 8" key="1">
    <citation type="submission" date="2018-04" db="EMBL/GenBank/DDBJ databases">
        <title>Marixanthomonas spongiae HN-E44 sp. nov., isolated from a marine sponge.</title>
        <authorList>
            <person name="Luo L."/>
            <person name="Zhuang L."/>
        </authorList>
    </citation>
    <scope>NUCLEOTIDE SEQUENCE [LARGE SCALE GENOMIC DNA]</scope>
    <source>
        <strain evidence="7 8">HN-E44</strain>
    </source>
</reference>
<dbReference type="EMBL" id="QEHR01000001">
    <property type="protein sequence ID" value="PVW16998.1"/>
    <property type="molecule type" value="Genomic_DNA"/>
</dbReference>
<dbReference type="GO" id="GO:0005737">
    <property type="term" value="C:cytoplasm"/>
    <property type="evidence" value="ECO:0007669"/>
    <property type="project" value="TreeGrafter"/>
</dbReference>
<comment type="subunit">
    <text evidence="2">Homohexamer.</text>
</comment>
<evidence type="ECO:0000256" key="3">
    <source>
        <dbReference type="ARBA" id="ARBA00022112"/>
    </source>
</evidence>
<dbReference type="Gene3D" id="3.40.1390.30">
    <property type="entry name" value="NIF3 (NGG1p interacting factor 3)-like"/>
    <property type="match status" value="1"/>
</dbReference>
<dbReference type="Pfam" id="PF01784">
    <property type="entry name" value="DUF34_NIF3"/>
    <property type="match status" value="1"/>
</dbReference>
<sequence>MKVQDIIQILDDFAPLAYSEGFDNTGLLVGDRNAEVSGILVTLDTLEEVVDEAIAKNCNLIVSFHPIIFSGLKKLTGNSYVERTVQKAIKNDINIFAIHTALDNAWNGVNAMICEKLNLSNRKVLIPNEGSIKKLLTFVPVKDAANVREALFNAGAGEIGNYSNCSFNVTGQGSFNGNEASNPTVGNKGETHFEEEVQMGITFHKHKQNDILKALFNAHPYEEVAYEITTLENKNQQLGMGMIGELSDEVSEEDFLSFIKKTMQTGCVRHSKFQHKKIKKVAVLGGSGSFAIKAAKAAGADAYVTADLKYHDFFTAENEILLCDIGHYESEQYTKDLLVSFLTKKISNFAPALPGGRIVLSQINTNPISYF</sequence>
<dbReference type="AlphaFoldDB" id="A0A2U0I7C4"/>
<feature type="binding site" evidence="6">
    <location>
        <position position="331"/>
    </location>
    <ligand>
        <name>a divalent metal cation</name>
        <dbReference type="ChEBI" id="CHEBI:60240"/>
        <label>1</label>
    </ligand>
</feature>
<feature type="binding site" evidence="6">
    <location>
        <position position="103"/>
    </location>
    <ligand>
        <name>a divalent metal cation</name>
        <dbReference type="ChEBI" id="CHEBI:60240"/>
        <label>1</label>
    </ligand>
</feature>
<dbReference type="PANTHER" id="PTHR13799:SF14">
    <property type="entry name" value="GTP CYCLOHYDROLASE 1 TYPE 2 HOMOLOG"/>
    <property type="match status" value="1"/>
</dbReference>
<dbReference type="FunFam" id="3.40.1390.30:FF:000001">
    <property type="entry name" value="GTP cyclohydrolase 1 type 2"/>
    <property type="match status" value="1"/>
</dbReference>
<feature type="binding site" evidence="6">
    <location>
        <position position="65"/>
    </location>
    <ligand>
        <name>a divalent metal cation</name>
        <dbReference type="ChEBI" id="CHEBI:60240"/>
        <label>1</label>
    </ligand>
</feature>
<evidence type="ECO:0000256" key="6">
    <source>
        <dbReference type="PIRSR" id="PIRSR602678-1"/>
    </source>
</evidence>
<dbReference type="PANTHER" id="PTHR13799">
    <property type="entry name" value="NGG1 INTERACTING FACTOR 3"/>
    <property type="match status" value="1"/>
</dbReference>
<dbReference type="OrthoDB" id="9792792at2"/>
<gene>
    <name evidence="7" type="ORF">DDV96_00265</name>
</gene>
<dbReference type="Gene3D" id="3.30.70.120">
    <property type="match status" value="1"/>
</dbReference>